<evidence type="ECO:0000313" key="3">
    <source>
        <dbReference type="EMBL" id="RPD67083.1"/>
    </source>
</evidence>
<accession>A0A5C2ST44</accession>
<evidence type="ECO:0000259" key="2">
    <source>
        <dbReference type="Pfam" id="PF09444"/>
    </source>
</evidence>
<dbReference type="InterPro" id="IPR018564">
    <property type="entry name" value="Repl_chkpnt_MRC1_dom"/>
</dbReference>
<feature type="region of interest" description="Disordered" evidence="1">
    <location>
        <begin position="429"/>
        <end position="462"/>
    </location>
</feature>
<feature type="compositionally biased region" description="Basic and acidic residues" evidence="1">
    <location>
        <begin position="513"/>
        <end position="527"/>
    </location>
</feature>
<organism evidence="3 4">
    <name type="scientific">Lentinus tigrinus ALCF2SS1-6</name>
    <dbReference type="NCBI Taxonomy" id="1328759"/>
    <lineage>
        <taxon>Eukaryota</taxon>
        <taxon>Fungi</taxon>
        <taxon>Dikarya</taxon>
        <taxon>Basidiomycota</taxon>
        <taxon>Agaricomycotina</taxon>
        <taxon>Agaricomycetes</taxon>
        <taxon>Polyporales</taxon>
        <taxon>Polyporaceae</taxon>
        <taxon>Lentinus</taxon>
    </lineage>
</organism>
<reference evidence="3" key="1">
    <citation type="journal article" date="2018" name="Genome Biol. Evol.">
        <title>Genomics and development of Lentinus tigrinus, a white-rot wood-decaying mushroom with dimorphic fruiting bodies.</title>
        <authorList>
            <person name="Wu B."/>
            <person name="Xu Z."/>
            <person name="Knudson A."/>
            <person name="Carlson A."/>
            <person name="Chen N."/>
            <person name="Kovaka S."/>
            <person name="LaButti K."/>
            <person name="Lipzen A."/>
            <person name="Pennachio C."/>
            <person name="Riley R."/>
            <person name="Schakwitz W."/>
            <person name="Umezawa K."/>
            <person name="Ohm R.A."/>
            <person name="Grigoriev I.V."/>
            <person name="Nagy L.G."/>
            <person name="Gibbons J."/>
            <person name="Hibbett D."/>
        </authorList>
    </citation>
    <scope>NUCLEOTIDE SEQUENCE [LARGE SCALE GENOMIC DNA]</scope>
    <source>
        <strain evidence="3">ALCF2SS1-6</strain>
    </source>
</reference>
<dbReference type="EMBL" id="ML122250">
    <property type="protein sequence ID" value="RPD67083.1"/>
    <property type="molecule type" value="Genomic_DNA"/>
</dbReference>
<protein>
    <recommendedName>
        <fullName evidence="2">DNA replication checkpoint mediator MRC1 domain-containing protein</fullName>
    </recommendedName>
</protein>
<feature type="region of interest" description="Disordered" evidence="1">
    <location>
        <begin position="1182"/>
        <end position="1206"/>
    </location>
</feature>
<feature type="compositionally biased region" description="Polar residues" evidence="1">
    <location>
        <begin position="1276"/>
        <end position="1289"/>
    </location>
</feature>
<dbReference type="STRING" id="1328759.A0A5C2ST44"/>
<proteinExistence type="predicted"/>
<name>A0A5C2ST44_9APHY</name>
<feature type="compositionally biased region" description="Basic and acidic residues" evidence="1">
    <location>
        <begin position="218"/>
        <end position="227"/>
    </location>
</feature>
<feature type="compositionally biased region" description="Low complexity" evidence="1">
    <location>
        <begin position="47"/>
        <end position="69"/>
    </location>
</feature>
<feature type="region of interest" description="Disordered" evidence="1">
    <location>
        <begin position="965"/>
        <end position="998"/>
    </location>
</feature>
<feature type="compositionally biased region" description="Polar residues" evidence="1">
    <location>
        <begin position="666"/>
        <end position="684"/>
    </location>
</feature>
<feature type="compositionally biased region" description="Low complexity" evidence="1">
    <location>
        <begin position="148"/>
        <end position="170"/>
    </location>
</feature>
<feature type="region of interest" description="Disordered" evidence="1">
    <location>
        <begin position="1021"/>
        <end position="1080"/>
    </location>
</feature>
<dbReference type="OrthoDB" id="3361281at2759"/>
<feature type="compositionally biased region" description="Basic and acidic residues" evidence="1">
    <location>
        <begin position="688"/>
        <end position="705"/>
    </location>
</feature>
<feature type="compositionally biased region" description="Acidic residues" evidence="1">
    <location>
        <begin position="560"/>
        <end position="570"/>
    </location>
</feature>
<feature type="region of interest" description="Disordered" evidence="1">
    <location>
        <begin position="1115"/>
        <end position="1135"/>
    </location>
</feature>
<feature type="region of interest" description="Disordered" evidence="1">
    <location>
        <begin position="1"/>
        <end position="81"/>
    </location>
</feature>
<feature type="compositionally biased region" description="Basic and acidic residues" evidence="1">
    <location>
        <begin position="371"/>
        <end position="387"/>
    </location>
</feature>
<evidence type="ECO:0000256" key="1">
    <source>
        <dbReference type="SAM" id="MobiDB-lite"/>
    </source>
</evidence>
<gene>
    <name evidence="3" type="ORF">L227DRAFT_569275</name>
</gene>
<feature type="region of interest" description="Disordered" evidence="1">
    <location>
        <begin position="1238"/>
        <end position="1366"/>
    </location>
</feature>
<feature type="compositionally biased region" description="Basic and acidic residues" evidence="1">
    <location>
        <begin position="584"/>
        <end position="602"/>
    </location>
</feature>
<feature type="compositionally biased region" description="Acidic residues" evidence="1">
    <location>
        <begin position="1238"/>
        <end position="1248"/>
    </location>
</feature>
<feature type="compositionally biased region" description="Basic and acidic residues" evidence="1">
    <location>
        <begin position="1249"/>
        <end position="1258"/>
    </location>
</feature>
<dbReference type="Proteomes" id="UP000313359">
    <property type="component" value="Unassembled WGS sequence"/>
</dbReference>
<keyword evidence="4" id="KW-1185">Reference proteome</keyword>
<feature type="domain" description="DNA replication checkpoint mediator MRC1" evidence="2">
    <location>
        <begin position="1023"/>
        <end position="1165"/>
    </location>
</feature>
<feature type="compositionally biased region" description="Basic and acidic residues" evidence="1">
    <location>
        <begin position="453"/>
        <end position="462"/>
    </location>
</feature>
<sequence>MSSPSSPRIVRARRTYGRRATSDHGSSFDEAANNSIDSRDDYDFSLSTSVDFDVPPVSDSPDASNASPVGGQASGGENSSAHHRFYRYGWKDKLKAIDDSYWADDNDSTGKLDGDSMEVSPTRPTTPSNRDHSAADVFGGSLSSLTHSSPAAPSVALSSSPPKPDSLPASGYESDYAERPSTPQSPRDYLGTSRSRSSPTPPTSIEMPPPKTGKGKAKALEPLRYDSGDQSVGDSRATKARGTVGQKKSQGVEKRTKVRRPTKKEIAETKKATVRLTVQQSASIAPAPRQNKFSLSELKQQLKPQVQQLQRSRTPPTDPIESFSSPRSRLPEPIRRASKSQPTEASFDSRGSLGEMDSGSDSDADMPDFQELDKQQREAKKGPWNLREFKLKVVAEQRANTVADDDDDIGIVIVDDMKTVARDEAQARRGAIARGEVPSAGSKKQLDAAGSSARRERAMMDEKEVAAALKAAAKSKFETESDNRKSEATIPPKALLSYLLTKADEQAGTMRQQKQEEWKRHGGKMKEALAPAANPISSLQDVLDKRRSAREARKAAAEVVDSDQDDEDWRPDEHEAMNEDGDEDARQSDAGDRAPGPSHEDASAQADDEDDEENPFNVPRHPQRRARATIESDDDEEDGAENHPPPQPSRGRKLVRDSTWVRGSHSPDTQAHSLAHRNSITSVGDLTDGTRTEDGTDKENDALLSFDRGEDKENTVIAVQSPARLNRFGSLFASEIAGSPSGSVGRGAPDGVRSPLKELPAEDDDPFAFTPGPPLRLAGPGMESGSLESSPVNLGAGSGLEPAFSLSPTNKGKGKASARSTSPTPLAEALDLGGGLGGGIGGGGFSQFFTQEGDARGFDQLKAAQDDDDIALTAEPGLQAALDVSSTWRKKADEIFEKEQEQIALQEQANAQKEPEMYVDANGFLTQTRPPLVSPYSSKTPLHLNSGVRFSSPRSVLSSLRKPLGDLFSQDPDDDDDDLPSRARRLRKRTISPEPVLEAPRIRQNVFDILQRLKAPKAVKQTKLNKSEFIEGEAEESDEEAGFGFGPQKVKGDDDDDDDGEDQDRILEELVDDKEMDDKTLGEEKVLEKVREHQEADDKAIEKVHLEAVQGKLRTKRGKRGLDLSDSESEDEGGWNAGAKFKKVKKNPQTIEALEKDPDTKAFAQAYSVNMADDGEELAFLRKEDDSMDIDGGAEGEDGEGEEAPMSVSAAQLREEMLAFADQGDQARVFDPEDVSWADRDLDDEEEMRLESRVREVSAEAPNPRRPNVASGALQAKSNVIDSTTSAQLRQWARTEASTRTGAIIGRSAGSSVAVTGHGKTKGGNGSFKGPRTASSSGAAKPKPVTKQASMLSAVPSFSKRSKFGN</sequence>
<feature type="compositionally biased region" description="Low complexity" evidence="1">
    <location>
        <begin position="298"/>
        <end position="310"/>
    </location>
</feature>
<feature type="region of interest" description="Disordered" evidence="1">
    <location>
        <begin position="101"/>
        <end position="387"/>
    </location>
</feature>
<feature type="region of interest" description="Disordered" evidence="1">
    <location>
        <begin position="737"/>
        <end position="824"/>
    </location>
</feature>
<dbReference type="Pfam" id="PF09444">
    <property type="entry name" value="MRC1"/>
    <property type="match status" value="1"/>
</dbReference>
<feature type="compositionally biased region" description="Basic and acidic residues" evidence="1">
    <location>
        <begin position="542"/>
        <end position="556"/>
    </location>
</feature>
<feature type="region of interest" description="Disordered" evidence="1">
    <location>
        <begin position="506"/>
        <end position="705"/>
    </location>
</feature>
<feature type="compositionally biased region" description="Acidic residues" evidence="1">
    <location>
        <begin position="1186"/>
        <end position="1203"/>
    </location>
</feature>
<feature type="compositionally biased region" description="Acidic residues" evidence="1">
    <location>
        <begin position="1053"/>
        <end position="1062"/>
    </location>
</feature>
<feature type="compositionally biased region" description="Pro residues" evidence="1">
    <location>
        <begin position="199"/>
        <end position="211"/>
    </location>
</feature>
<feature type="compositionally biased region" description="Acidic residues" evidence="1">
    <location>
        <begin position="358"/>
        <end position="370"/>
    </location>
</feature>
<evidence type="ECO:0000313" key="4">
    <source>
        <dbReference type="Proteomes" id="UP000313359"/>
    </source>
</evidence>
<feature type="compositionally biased region" description="Acidic residues" evidence="1">
    <location>
        <begin position="1030"/>
        <end position="1041"/>
    </location>
</feature>